<name>A0A964WTV7_9HYPH</name>
<gene>
    <name evidence="2" type="ORF">E4O86_11810</name>
</gene>
<evidence type="ECO:0000313" key="3">
    <source>
        <dbReference type="Proteomes" id="UP000773614"/>
    </source>
</evidence>
<dbReference type="RefSeq" id="WP_161140742.1">
    <property type="nucleotide sequence ID" value="NZ_SPKJ01000036.1"/>
</dbReference>
<proteinExistence type="predicted"/>
<protein>
    <submittedName>
        <fullName evidence="2">Uncharacterized protein</fullName>
    </submittedName>
</protein>
<dbReference type="Proteomes" id="UP000773614">
    <property type="component" value="Unassembled WGS sequence"/>
</dbReference>
<feature type="region of interest" description="Disordered" evidence="1">
    <location>
        <begin position="1"/>
        <end position="61"/>
    </location>
</feature>
<evidence type="ECO:0000256" key="1">
    <source>
        <dbReference type="SAM" id="MobiDB-lite"/>
    </source>
</evidence>
<sequence>MPYQSMFSRKVNAGPVREDMSAPQPLQEEPDRDARGHYGYGRPAHGSDPRATYSFGRRSSF</sequence>
<organism evidence="2 3">
    <name type="scientific">Propylenella binzhouense</name>
    <dbReference type="NCBI Taxonomy" id="2555902"/>
    <lineage>
        <taxon>Bacteria</taxon>
        <taxon>Pseudomonadati</taxon>
        <taxon>Pseudomonadota</taxon>
        <taxon>Alphaproteobacteria</taxon>
        <taxon>Hyphomicrobiales</taxon>
        <taxon>Propylenellaceae</taxon>
        <taxon>Propylenella</taxon>
    </lineage>
</organism>
<reference evidence="2" key="1">
    <citation type="submission" date="2019-03" db="EMBL/GenBank/DDBJ databases">
        <title>Afifella sp. nov., isolated from activated sludge.</title>
        <authorList>
            <person name="Li Q."/>
            <person name="Liu Y."/>
        </authorList>
    </citation>
    <scope>NUCLEOTIDE SEQUENCE</scope>
    <source>
        <strain evidence="2">L72</strain>
    </source>
</reference>
<dbReference type="EMBL" id="SPKJ01000036">
    <property type="protein sequence ID" value="MYZ48393.1"/>
    <property type="molecule type" value="Genomic_DNA"/>
</dbReference>
<keyword evidence="3" id="KW-1185">Reference proteome</keyword>
<dbReference type="AlphaFoldDB" id="A0A964WTV7"/>
<accession>A0A964WTV7</accession>
<comment type="caution">
    <text evidence="2">The sequence shown here is derived from an EMBL/GenBank/DDBJ whole genome shotgun (WGS) entry which is preliminary data.</text>
</comment>
<evidence type="ECO:0000313" key="2">
    <source>
        <dbReference type="EMBL" id="MYZ48393.1"/>
    </source>
</evidence>